<dbReference type="Gene3D" id="1.10.3720.10">
    <property type="entry name" value="MetI-like"/>
    <property type="match status" value="1"/>
</dbReference>
<dbReference type="Pfam" id="PF00528">
    <property type="entry name" value="BPD_transp_1"/>
    <property type="match status" value="1"/>
</dbReference>
<sequence>MNVLNYITNNSDQVLRLTLEHIELTAIAVGLAVLIGVPLGILISYFRKASKTVVGGANVVQAIPSMALLGLAIPLLGIGSVPAVVIVILYSLLPIIKNTYTGITSLDKGTLEAAKAIGLTKSQVLTKVQIPLALPVIMAGVRISAVTAVGLMTMAAFIGAGGLGFLIFSGISTTNNAQILAGAIPAALLALLVDNLFSTIEKLVTPISLQQTGDASKEKLKSQRKIQKGILAVTAAVLVVLFTITAFSGAGNSKETITIGGKDYTEQFIVVHLMADMIEDRTDLSVIRKDNLGGTQVAFNALKSGDIDLYLEYTGTIYGDTLGYSPNSDMVEVYETSKNDLKELFDIDALTQFNYNNTYVLSVKPETAERYNLAKISDLRDVADELTIGSTLEFLNREDGIIGLEKHYGFTFGNEIGINGANKYLAIDNGETDITDAFSTDGLLKKFGLVMLDDDLNFFPPYYAVPILRSGLLAEHPEIEDALDALGEVLTNEIMIELNYQVDELQRQPRAVAREFLLEQGLIEE</sequence>
<dbReference type="CDD" id="cd13609">
    <property type="entry name" value="PBP2_Opu_like_1"/>
    <property type="match status" value="1"/>
</dbReference>
<dbReference type="AlphaFoldDB" id="A0A939HC20"/>
<feature type="domain" description="ABC transmembrane type-1" evidence="9">
    <location>
        <begin position="18"/>
        <end position="197"/>
    </location>
</feature>
<dbReference type="CDD" id="cd06261">
    <property type="entry name" value="TM_PBP2"/>
    <property type="match status" value="1"/>
</dbReference>
<evidence type="ECO:0000256" key="8">
    <source>
        <dbReference type="RuleBase" id="RU363032"/>
    </source>
</evidence>
<comment type="similarity">
    <text evidence="7">In the N-terminal section; belongs to the binding-protein-dependent transport system permease family.</text>
</comment>
<dbReference type="GO" id="GO:0031460">
    <property type="term" value="P:glycine betaine transport"/>
    <property type="evidence" value="ECO:0007669"/>
    <property type="project" value="TreeGrafter"/>
</dbReference>
<comment type="caution">
    <text evidence="10">The sequence shown here is derived from an EMBL/GenBank/DDBJ whole genome shotgun (WGS) entry which is preliminary data.</text>
</comment>
<comment type="subcellular location">
    <subcellularLocation>
        <location evidence="8">Cell membrane</location>
        <topology evidence="8">Multi-pass membrane protein</topology>
    </subcellularLocation>
    <subcellularLocation>
        <location evidence="1">Membrane</location>
        <topology evidence="1">Multi-pass membrane protein</topology>
    </subcellularLocation>
</comment>
<evidence type="ECO:0000256" key="2">
    <source>
        <dbReference type="ARBA" id="ARBA00022448"/>
    </source>
</evidence>
<dbReference type="InterPro" id="IPR007210">
    <property type="entry name" value="ABC_Gly_betaine_transp_sub-bd"/>
</dbReference>
<comment type="similarity">
    <text evidence="8">Belongs to the binding-protein-dependent transport system permease family.</text>
</comment>
<keyword evidence="3 8" id="KW-0812">Transmembrane</keyword>
<organism evidence="10 11">
    <name type="scientific">Proteiniclasticum aestuarii</name>
    <dbReference type="NCBI Taxonomy" id="2817862"/>
    <lineage>
        <taxon>Bacteria</taxon>
        <taxon>Bacillati</taxon>
        <taxon>Bacillota</taxon>
        <taxon>Clostridia</taxon>
        <taxon>Eubacteriales</taxon>
        <taxon>Clostridiaceae</taxon>
        <taxon>Proteiniclasticum</taxon>
    </lineage>
</organism>
<evidence type="ECO:0000256" key="6">
    <source>
        <dbReference type="ARBA" id="ARBA00035642"/>
    </source>
</evidence>
<dbReference type="GO" id="GO:0022857">
    <property type="term" value="F:transmembrane transporter activity"/>
    <property type="evidence" value="ECO:0007669"/>
    <property type="project" value="InterPro"/>
</dbReference>
<dbReference type="PANTHER" id="PTHR30177:SF4">
    <property type="entry name" value="OSMOPROTECTANT IMPORT PERMEASE PROTEIN OSMW"/>
    <property type="match status" value="1"/>
</dbReference>
<feature type="transmembrane region" description="Helical" evidence="8">
    <location>
        <begin position="66"/>
        <end position="93"/>
    </location>
</feature>
<comment type="similarity">
    <text evidence="6">In the C-terminal section; belongs to the OsmX family.</text>
</comment>
<dbReference type="Gene3D" id="3.40.190.10">
    <property type="entry name" value="Periplasmic binding protein-like II"/>
    <property type="match status" value="1"/>
</dbReference>
<keyword evidence="4 8" id="KW-1133">Transmembrane helix</keyword>
<feature type="transmembrane region" description="Helical" evidence="8">
    <location>
        <begin position="148"/>
        <end position="171"/>
    </location>
</feature>
<reference evidence="10" key="1">
    <citation type="submission" date="2021-03" db="EMBL/GenBank/DDBJ databases">
        <title>Proteiniclasticum marinus sp. nov., isolated from tidal flat sediment.</title>
        <authorList>
            <person name="Namirimu T."/>
            <person name="Yang J.-A."/>
            <person name="Yang S.-H."/>
            <person name="Kim Y.-J."/>
            <person name="Kwon K.K."/>
        </authorList>
    </citation>
    <scope>NUCLEOTIDE SEQUENCE</scope>
    <source>
        <strain evidence="10">SCR006</strain>
    </source>
</reference>
<evidence type="ECO:0000256" key="4">
    <source>
        <dbReference type="ARBA" id="ARBA00022989"/>
    </source>
</evidence>
<dbReference type="SUPFAM" id="SSF161098">
    <property type="entry name" value="MetI-like"/>
    <property type="match status" value="1"/>
</dbReference>
<feature type="transmembrane region" description="Helical" evidence="8">
    <location>
        <begin position="229"/>
        <end position="250"/>
    </location>
</feature>
<dbReference type="PROSITE" id="PS50928">
    <property type="entry name" value="ABC_TM1"/>
    <property type="match status" value="1"/>
</dbReference>
<keyword evidence="11" id="KW-1185">Reference proteome</keyword>
<dbReference type="GO" id="GO:0043190">
    <property type="term" value="C:ATP-binding cassette (ABC) transporter complex"/>
    <property type="evidence" value="ECO:0007669"/>
    <property type="project" value="InterPro"/>
</dbReference>
<dbReference type="EMBL" id="JAFNJU010000006">
    <property type="protein sequence ID" value="MBO1265211.1"/>
    <property type="molecule type" value="Genomic_DNA"/>
</dbReference>
<dbReference type="SUPFAM" id="SSF53850">
    <property type="entry name" value="Periplasmic binding protein-like II"/>
    <property type="match status" value="1"/>
</dbReference>
<accession>A0A939HC20</accession>
<dbReference type="InterPro" id="IPR000515">
    <property type="entry name" value="MetI-like"/>
</dbReference>
<evidence type="ECO:0000313" key="11">
    <source>
        <dbReference type="Proteomes" id="UP000664218"/>
    </source>
</evidence>
<name>A0A939HC20_9CLOT</name>
<proteinExistence type="inferred from homology"/>
<dbReference type="Gene3D" id="3.40.190.120">
    <property type="entry name" value="Osmoprotection protein (prox), domain 2"/>
    <property type="match status" value="1"/>
</dbReference>
<feature type="transmembrane region" description="Helical" evidence="8">
    <location>
        <begin position="24"/>
        <end position="46"/>
    </location>
</feature>
<gene>
    <name evidence="10" type="ORF">J3A84_09245</name>
</gene>
<dbReference type="RefSeq" id="WP_207599730.1">
    <property type="nucleotide sequence ID" value="NZ_JAFNJU010000006.1"/>
</dbReference>
<keyword evidence="5 8" id="KW-0472">Membrane</keyword>
<dbReference type="Proteomes" id="UP000664218">
    <property type="component" value="Unassembled WGS sequence"/>
</dbReference>
<protein>
    <submittedName>
        <fullName evidence="10">ABC transporter permease subunit</fullName>
    </submittedName>
</protein>
<evidence type="ECO:0000256" key="1">
    <source>
        <dbReference type="ARBA" id="ARBA00004141"/>
    </source>
</evidence>
<dbReference type="Pfam" id="PF04069">
    <property type="entry name" value="OpuAC"/>
    <property type="match status" value="1"/>
</dbReference>
<keyword evidence="2 8" id="KW-0813">Transport</keyword>
<evidence type="ECO:0000256" key="5">
    <source>
        <dbReference type="ARBA" id="ARBA00023136"/>
    </source>
</evidence>
<evidence type="ECO:0000259" key="9">
    <source>
        <dbReference type="PROSITE" id="PS50928"/>
    </source>
</evidence>
<dbReference type="FunFam" id="1.10.3720.10:FF:000001">
    <property type="entry name" value="Glycine betaine ABC transporter, permease"/>
    <property type="match status" value="1"/>
</dbReference>
<evidence type="ECO:0000256" key="3">
    <source>
        <dbReference type="ARBA" id="ARBA00022692"/>
    </source>
</evidence>
<evidence type="ECO:0000256" key="7">
    <source>
        <dbReference type="ARBA" id="ARBA00035652"/>
    </source>
</evidence>
<dbReference type="InterPro" id="IPR051204">
    <property type="entry name" value="ABC_transp_perm/SBD"/>
</dbReference>
<dbReference type="PANTHER" id="PTHR30177">
    <property type="entry name" value="GLYCINE BETAINE/L-PROLINE TRANSPORT SYSTEM PERMEASE PROTEIN PROW"/>
    <property type="match status" value="1"/>
</dbReference>
<evidence type="ECO:0000313" key="10">
    <source>
        <dbReference type="EMBL" id="MBO1265211.1"/>
    </source>
</evidence>
<dbReference type="InterPro" id="IPR035906">
    <property type="entry name" value="MetI-like_sf"/>
</dbReference>